<accession>B9XMF7</accession>
<organism evidence="2 3">
    <name type="scientific">Pedosphaera parvula (strain Ellin514)</name>
    <dbReference type="NCBI Taxonomy" id="320771"/>
    <lineage>
        <taxon>Bacteria</taxon>
        <taxon>Pseudomonadati</taxon>
        <taxon>Verrucomicrobiota</taxon>
        <taxon>Pedosphaerae</taxon>
        <taxon>Pedosphaerales</taxon>
        <taxon>Pedosphaeraceae</taxon>
        <taxon>Pedosphaera</taxon>
    </lineage>
</organism>
<feature type="transmembrane region" description="Helical" evidence="1">
    <location>
        <begin position="12"/>
        <end position="34"/>
    </location>
</feature>
<protein>
    <submittedName>
        <fullName evidence="2">Uncharacterized protein</fullName>
    </submittedName>
</protein>
<sequence>MDGTVPFGSPDYFIMLSLLAFSRAMDFLSTWVATPTLMLEGNPLAKKLGWRWGMLLNLVMCLSLAAWPLSAIVISTSSVLVAARNFQQAWLMRSLGEETYRHWHVERVRETRISLYLFCLFAQTTLTAAVGGALMYFGDLSLIPVAIGLGIVSYAVAVAFYTLLSVWRLRRVMS</sequence>
<feature type="transmembrane region" description="Helical" evidence="1">
    <location>
        <begin position="143"/>
        <end position="164"/>
    </location>
</feature>
<keyword evidence="3" id="KW-1185">Reference proteome</keyword>
<keyword evidence="1" id="KW-0812">Transmembrane</keyword>
<dbReference type="EMBL" id="ABOX02000034">
    <property type="protein sequence ID" value="EEF58999.1"/>
    <property type="molecule type" value="Genomic_DNA"/>
</dbReference>
<keyword evidence="1" id="KW-0472">Membrane</keyword>
<proteinExistence type="predicted"/>
<comment type="caution">
    <text evidence="2">The sequence shown here is derived from an EMBL/GenBank/DDBJ whole genome shotgun (WGS) entry which is preliminary data.</text>
</comment>
<evidence type="ECO:0000256" key="1">
    <source>
        <dbReference type="SAM" id="Phobius"/>
    </source>
</evidence>
<reference evidence="2 3" key="1">
    <citation type="journal article" date="2011" name="J. Bacteriol.">
        <title>Genome sequence of 'Pedosphaera parvula' Ellin514, an aerobic Verrucomicrobial isolate from pasture soil.</title>
        <authorList>
            <person name="Kant R."/>
            <person name="van Passel M.W."/>
            <person name="Sangwan P."/>
            <person name="Palva A."/>
            <person name="Lucas S."/>
            <person name="Copeland A."/>
            <person name="Lapidus A."/>
            <person name="Glavina Del Rio T."/>
            <person name="Dalin E."/>
            <person name="Tice H."/>
            <person name="Bruce D."/>
            <person name="Goodwin L."/>
            <person name="Pitluck S."/>
            <person name="Chertkov O."/>
            <person name="Larimer F.W."/>
            <person name="Land M.L."/>
            <person name="Hauser L."/>
            <person name="Brettin T.S."/>
            <person name="Detter J.C."/>
            <person name="Han S."/>
            <person name="de Vos W.M."/>
            <person name="Janssen P.H."/>
            <person name="Smidt H."/>
        </authorList>
    </citation>
    <scope>NUCLEOTIDE SEQUENCE [LARGE SCALE GENOMIC DNA]</scope>
    <source>
        <strain evidence="2 3">Ellin514</strain>
    </source>
</reference>
<evidence type="ECO:0000313" key="3">
    <source>
        <dbReference type="Proteomes" id="UP000003688"/>
    </source>
</evidence>
<feature type="transmembrane region" description="Helical" evidence="1">
    <location>
        <begin position="54"/>
        <end position="83"/>
    </location>
</feature>
<evidence type="ECO:0000313" key="2">
    <source>
        <dbReference type="EMBL" id="EEF58999.1"/>
    </source>
</evidence>
<dbReference type="OrthoDB" id="9832870at2"/>
<dbReference type="AlphaFoldDB" id="B9XMF7"/>
<dbReference type="RefSeq" id="WP_007416996.1">
    <property type="nucleotide sequence ID" value="NZ_ABOX02000034.1"/>
</dbReference>
<gene>
    <name evidence="2" type="ORF">Cflav_PD2048</name>
</gene>
<feature type="transmembrane region" description="Helical" evidence="1">
    <location>
        <begin position="115"/>
        <end position="137"/>
    </location>
</feature>
<dbReference type="STRING" id="320771.Cflav_PD2048"/>
<dbReference type="Proteomes" id="UP000003688">
    <property type="component" value="Unassembled WGS sequence"/>
</dbReference>
<keyword evidence="1" id="KW-1133">Transmembrane helix</keyword>
<name>B9XMF7_PEDPL</name>